<dbReference type="RefSeq" id="WP_145845407.1">
    <property type="nucleotide sequence ID" value="NZ_CP042239.1"/>
</dbReference>
<dbReference type="Proteomes" id="UP000318055">
    <property type="component" value="Chromosome"/>
</dbReference>
<reference evidence="2 3" key="1">
    <citation type="submission" date="2019-07" db="EMBL/GenBank/DDBJ databases">
        <title>Sphingomonas alkalisoli sp. nov., isolated from rhizosphere soil of Suaedae salsa.</title>
        <authorList>
            <person name="Zhang H."/>
            <person name="Xu L."/>
            <person name="Zhang J.-X."/>
            <person name="Sun J.-Q."/>
        </authorList>
    </citation>
    <scope>NUCLEOTIDE SEQUENCE [LARGE SCALE GENOMIC DNA]</scope>
    <source>
        <strain evidence="2 3">XS-10</strain>
    </source>
</reference>
<gene>
    <name evidence="2" type="ORF">FPZ54_04785</name>
</gene>
<sequence>MDNNRTDTARAHDDRDLIDRVEQAPAEQGRAGGNLARDVATQAEEERVDDPEAREGVTKEDEIAHGERVPTSKARAPDAG</sequence>
<organism evidence="2 3">
    <name type="scientific">Sphingomonas suaedae</name>
    <dbReference type="NCBI Taxonomy" id="2599297"/>
    <lineage>
        <taxon>Bacteria</taxon>
        <taxon>Pseudomonadati</taxon>
        <taxon>Pseudomonadota</taxon>
        <taxon>Alphaproteobacteria</taxon>
        <taxon>Sphingomonadales</taxon>
        <taxon>Sphingomonadaceae</taxon>
        <taxon>Sphingomonas</taxon>
    </lineage>
</organism>
<dbReference type="OrthoDB" id="7584801at2"/>
<evidence type="ECO:0000256" key="1">
    <source>
        <dbReference type="SAM" id="MobiDB-lite"/>
    </source>
</evidence>
<feature type="compositionally biased region" description="Basic and acidic residues" evidence="1">
    <location>
        <begin position="1"/>
        <end position="22"/>
    </location>
</feature>
<dbReference type="EMBL" id="CP042239">
    <property type="protein sequence ID" value="QDX25408.1"/>
    <property type="molecule type" value="Genomic_DNA"/>
</dbReference>
<dbReference type="AlphaFoldDB" id="A0A518RD60"/>
<feature type="compositionally biased region" description="Basic and acidic residues" evidence="1">
    <location>
        <begin position="50"/>
        <end position="70"/>
    </location>
</feature>
<evidence type="ECO:0000313" key="2">
    <source>
        <dbReference type="EMBL" id="QDX25408.1"/>
    </source>
</evidence>
<proteinExistence type="predicted"/>
<feature type="region of interest" description="Disordered" evidence="1">
    <location>
        <begin position="1"/>
        <end position="80"/>
    </location>
</feature>
<protein>
    <submittedName>
        <fullName evidence="2">Uncharacterized protein</fullName>
    </submittedName>
</protein>
<name>A0A518RD60_9SPHN</name>
<dbReference type="KEGG" id="ssua:FPZ54_04785"/>
<keyword evidence="3" id="KW-1185">Reference proteome</keyword>
<accession>A0A518RD60</accession>
<evidence type="ECO:0000313" key="3">
    <source>
        <dbReference type="Proteomes" id="UP000318055"/>
    </source>
</evidence>